<feature type="chain" id="PRO_5021858141" description="Lipoprotein" evidence="1">
    <location>
        <begin position="20"/>
        <end position="405"/>
    </location>
</feature>
<feature type="signal peptide" evidence="1">
    <location>
        <begin position="1"/>
        <end position="19"/>
    </location>
</feature>
<keyword evidence="1" id="KW-0732">Signal</keyword>
<protein>
    <recommendedName>
        <fullName evidence="4">Lipoprotein</fullName>
    </recommendedName>
</protein>
<gene>
    <name evidence="2" type="ORF">MHY01S_27080</name>
</gene>
<evidence type="ECO:0008006" key="4">
    <source>
        <dbReference type="Google" id="ProtNLM"/>
    </source>
</evidence>
<accession>A0A511R6K0</accession>
<comment type="caution">
    <text evidence="2">The sequence shown here is derived from an EMBL/GenBank/DDBJ whole genome shotgun (WGS) entry which is preliminary data.</text>
</comment>
<dbReference type="AlphaFoldDB" id="A0A511R6K0"/>
<organism evidence="2 3">
    <name type="scientific">Meiothermus hypogaeus NBRC 106114</name>
    <dbReference type="NCBI Taxonomy" id="1227553"/>
    <lineage>
        <taxon>Bacteria</taxon>
        <taxon>Thermotogati</taxon>
        <taxon>Deinococcota</taxon>
        <taxon>Deinococci</taxon>
        <taxon>Thermales</taxon>
        <taxon>Thermaceae</taxon>
        <taxon>Meiothermus</taxon>
    </lineage>
</organism>
<sequence length="405" mass="41888">MIRWLAIALVGVLGLSACTQPGPQTQVCTPVTDQGSVTGSLTPVSTLKVLDPDKTEVAPSEVVVTDSTFSASAGDLLVSNCNDGLLRKVTGVSTQFVSGNGVSSQAVRKVYIKTEGAALEDAIASGDVTLETDLTIGEANMVQALDGVSVQDFTGKINLTNVKFDIPGVPGASITLNGFIEQTLKPNFNLKFSSGSIEVFKAGMSGTLKAGISATIQANASYSPFSLNKELASWNIKRAFLVGSVPVVVVLQPKLIAGVSSNASGKVTVTVGIAPTFTTNVQLDYNRSRTTNGGWNNTFTANFALNPTFNYSVPVQGSGNAFAGLAMDIKFYGVAGPSLEAKPFINLTLSGNNGSATLKSGINGSSKVEAGFKVLGKGLETSYNGPSIEQARTFSCQAPSTCTAN</sequence>
<reference evidence="2 3" key="1">
    <citation type="submission" date="2019-07" db="EMBL/GenBank/DDBJ databases">
        <title>Whole genome shotgun sequence of Meiothermus hypogaeus NBRC 106114.</title>
        <authorList>
            <person name="Hosoyama A."/>
            <person name="Uohara A."/>
            <person name="Ohji S."/>
            <person name="Ichikawa N."/>
        </authorList>
    </citation>
    <scope>NUCLEOTIDE SEQUENCE [LARGE SCALE GENOMIC DNA]</scope>
    <source>
        <strain evidence="2 3">NBRC 106114</strain>
    </source>
</reference>
<evidence type="ECO:0000313" key="2">
    <source>
        <dbReference type="EMBL" id="GEM84542.1"/>
    </source>
</evidence>
<dbReference type="PROSITE" id="PS51257">
    <property type="entry name" value="PROKAR_LIPOPROTEIN"/>
    <property type="match status" value="1"/>
</dbReference>
<dbReference type="Proteomes" id="UP000321197">
    <property type="component" value="Unassembled WGS sequence"/>
</dbReference>
<proteinExistence type="predicted"/>
<dbReference type="RefSeq" id="WP_240637102.1">
    <property type="nucleotide sequence ID" value="NZ_BJXL01000109.1"/>
</dbReference>
<name>A0A511R6K0_9DEIN</name>
<evidence type="ECO:0000313" key="3">
    <source>
        <dbReference type="Proteomes" id="UP000321197"/>
    </source>
</evidence>
<evidence type="ECO:0000256" key="1">
    <source>
        <dbReference type="SAM" id="SignalP"/>
    </source>
</evidence>
<dbReference type="EMBL" id="BJXL01000109">
    <property type="protein sequence ID" value="GEM84542.1"/>
    <property type="molecule type" value="Genomic_DNA"/>
</dbReference>